<evidence type="ECO:0000313" key="2">
    <source>
        <dbReference type="Proteomes" id="UP001165653"/>
    </source>
</evidence>
<comment type="caution">
    <text evidence="1">The sequence shown here is derived from an EMBL/GenBank/DDBJ whole genome shotgun (WGS) entry which is preliminary data.</text>
</comment>
<reference evidence="1" key="1">
    <citation type="submission" date="2022-10" db="EMBL/GenBank/DDBJ databases">
        <title>Luteolibacter sp. GHJ8, whole genome shotgun sequencing project.</title>
        <authorList>
            <person name="Zhao G."/>
            <person name="Shen L."/>
        </authorList>
    </citation>
    <scope>NUCLEOTIDE SEQUENCE</scope>
    <source>
        <strain evidence="1">GHJ8</strain>
    </source>
</reference>
<gene>
    <name evidence="1" type="ORF">OJ996_22140</name>
</gene>
<evidence type="ECO:0008006" key="3">
    <source>
        <dbReference type="Google" id="ProtNLM"/>
    </source>
</evidence>
<dbReference type="EMBL" id="JAPDDR010000014">
    <property type="protein sequence ID" value="MCW1916306.1"/>
    <property type="molecule type" value="Genomic_DNA"/>
</dbReference>
<accession>A0ABT3G9X8</accession>
<protein>
    <recommendedName>
        <fullName evidence="3">HEAT repeat domain-containing protein</fullName>
    </recommendedName>
</protein>
<sequence length="398" mass="45210">MSATPSRWMFPAACVLAIAVGAMLGGARVKAPEKQAAAKSGERGHGGGAKDLLERVNASAQDAALTPGGYAERMLMLRRTLASCETEALWELLEYGTTLEKRPEWDVTFALINELIDRQGWGAWERVLRVESGARQRVAGMVLYQFSRRDPWKAYEEWQQHRAEFDSATWGDAVISEVSLAAAKTSADKLVEVFRQIPQVESNEMMSMEFAPDFDFRKLLDHLAGDNYQPYTASENTLGVWAERSPLEAAEWLVAHPNYLDREYREGELQRTLEGVAKGEMDEEARREAFELLARVKPEEQKHAWEAMWEESEGKISADYLRAADLTGRREDYLRIALYETRGAEELDPSWAQVPLAERQEILATVERQWAEKHPTVVEAKARERWGRMVRQAWGMGE</sequence>
<proteinExistence type="predicted"/>
<keyword evidence="2" id="KW-1185">Reference proteome</keyword>
<evidence type="ECO:0000313" key="1">
    <source>
        <dbReference type="EMBL" id="MCW1916306.1"/>
    </source>
</evidence>
<dbReference type="Proteomes" id="UP001165653">
    <property type="component" value="Unassembled WGS sequence"/>
</dbReference>
<name>A0ABT3G9X8_9BACT</name>
<dbReference type="RefSeq" id="WP_264515880.1">
    <property type="nucleotide sequence ID" value="NZ_JAPDDR010000014.1"/>
</dbReference>
<organism evidence="1 2">
    <name type="scientific">Luteolibacter rhizosphaerae</name>
    <dbReference type="NCBI Taxonomy" id="2989719"/>
    <lineage>
        <taxon>Bacteria</taxon>
        <taxon>Pseudomonadati</taxon>
        <taxon>Verrucomicrobiota</taxon>
        <taxon>Verrucomicrobiia</taxon>
        <taxon>Verrucomicrobiales</taxon>
        <taxon>Verrucomicrobiaceae</taxon>
        <taxon>Luteolibacter</taxon>
    </lineage>
</organism>